<keyword evidence="3" id="KW-1185">Reference proteome</keyword>
<evidence type="ECO:0000259" key="1">
    <source>
        <dbReference type="SMART" id="SM00986"/>
    </source>
</evidence>
<proteinExistence type="predicted"/>
<sequence>MTAKERLQSMAPVLPEEPRVLILGSMPSELSLKHQQYYGNPRNHFWPLMLQLFDKPETTVYESRIQLLKEHHIALWDSIASCYRKGSLDGNITEVEPNDIVRLLKTYPTINVIACNGTKSFQVFQKHFGSYREVATRDVLRLPSTSPIPGRYTKTFPEKVEVWRLILRYL</sequence>
<evidence type="ECO:0000313" key="3">
    <source>
        <dbReference type="Proteomes" id="UP001281447"/>
    </source>
</evidence>
<dbReference type="EMBL" id="JAWDIP010000004">
    <property type="protein sequence ID" value="MDY0396927.1"/>
    <property type="molecule type" value="Genomic_DNA"/>
</dbReference>
<dbReference type="EC" id="3.2.2.15" evidence="2"/>
<dbReference type="CDD" id="cd10032">
    <property type="entry name" value="UDG-F6_HDG"/>
    <property type="match status" value="1"/>
</dbReference>
<dbReference type="SMART" id="SM00987">
    <property type="entry name" value="UreE_C"/>
    <property type="match status" value="1"/>
</dbReference>
<dbReference type="SUPFAM" id="SSF52141">
    <property type="entry name" value="Uracil-DNA glycosylase-like"/>
    <property type="match status" value="1"/>
</dbReference>
<dbReference type="InterPro" id="IPR026353">
    <property type="entry name" value="Hypoxan-DNA_Glyclase"/>
</dbReference>
<dbReference type="InterPro" id="IPR036895">
    <property type="entry name" value="Uracil-DNA_glycosylase-like_sf"/>
</dbReference>
<organism evidence="2 3">
    <name type="scientific">Tigheibacillus halophilus</name>
    <dbReference type="NCBI Taxonomy" id="361280"/>
    <lineage>
        <taxon>Bacteria</taxon>
        <taxon>Bacillati</taxon>
        <taxon>Bacillota</taxon>
        <taxon>Bacilli</taxon>
        <taxon>Bacillales</taxon>
        <taxon>Bacillaceae</taxon>
        <taxon>Tigheibacillus</taxon>
    </lineage>
</organism>
<name>A0ABU5CC86_9BACI</name>
<dbReference type="Pfam" id="PF03167">
    <property type="entry name" value="UDG"/>
    <property type="match status" value="1"/>
</dbReference>
<dbReference type="NCBIfam" id="TIGR04274">
    <property type="entry name" value="hypoxanDNAglyco"/>
    <property type="match status" value="1"/>
</dbReference>
<reference evidence="2 3" key="1">
    <citation type="submission" date="2023-10" db="EMBL/GenBank/DDBJ databases">
        <title>Virgibacillus halophilus 5B73C genome.</title>
        <authorList>
            <person name="Miliotis G."/>
            <person name="Sengupta P."/>
            <person name="Hameed A."/>
            <person name="Chuvochina M."/>
            <person name="Mcdonagh F."/>
            <person name="Simpson A.C."/>
            <person name="Singh N.K."/>
            <person name="Rekha P.D."/>
            <person name="Raman K."/>
            <person name="Hugenholtz P."/>
            <person name="Venkateswaran K."/>
        </authorList>
    </citation>
    <scope>NUCLEOTIDE SEQUENCE [LARGE SCALE GENOMIC DNA]</scope>
    <source>
        <strain evidence="2 3">5B73C</strain>
    </source>
</reference>
<dbReference type="RefSeq" id="WP_390357102.1">
    <property type="nucleotide sequence ID" value="NZ_JBHUIZ010000014.1"/>
</dbReference>
<feature type="domain" description="Uracil-DNA glycosylase-like" evidence="1">
    <location>
        <begin position="11"/>
        <end position="167"/>
    </location>
</feature>
<dbReference type="GO" id="GO:0033958">
    <property type="term" value="F:DNA-deoxyinosine glycosylase activity"/>
    <property type="evidence" value="ECO:0007669"/>
    <property type="project" value="UniProtKB-EC"/>
</dbReference>
<dbReference type="SMART" id="SM00986">
    <property type="entry name" value="UDG"/>
    <property type="match status" value="1"/>
</dbReference>
<dbReference type="InterPro" id="IPR005122">
    <property type="entry name" value="Uracil-DNA_glycosylase-like"/>
</dbReference>
<accession>A0ABU5CC86</accession>
<keyword evidence="2" id="KW-0378">Hydrolase</keyword>
<dbReference type="Proteomes" id="UP001281447">
    <property type="component" value="Unassembled WGS sequence"/>
</dbReference>
<protein>
    <submittedName>
        <fullName evidence="2">DNA-deoxyinosine glycosylase</fullName>
        <ecNumber evidence="2">3.2.2.15</ecNumber>
    </submittedName>
</protein>
<gene>
    <name evidence="2" type="ORF">RWE15_24845</name>
</gene>
<keyword evidence="2" id="KW-0326">Glycosidase</keyword>
<comment type="caution">
    <text evidence="2">The sequence shown here is derived from an EMBL/GenBank/DDBJ whole genome shotgun (WGS) entry which is preliminary data.</text>
</comment>
<dbReference type="Gene3D" id="3.40.470.10">
    <property type="entry name" value="Uracil-DNA glycosylase-like domain"/>
    <property type="match status" value="1"/>
</dbReference>
<evidence type="ECO:0000313" key="2">
    <source>
        <dbReference type="EMBL" id="MDY0396927.1"/>
    </source>
</evidence>